<evidence type="ECO:0000313" key="2">
    <source>
        <dbReference type="EMBL" id="KAK6142915.1"/>
    </source>
</evidence>
<evidence type="ECO:0000259" key="1">
    <source>
        <dbReference type="Pfam" id="PF10536"/>
    </source>
</evidence>
<reference evidence="2 3" key="1">
    <citation type="journal article" date="2021" name="Comput. Struct. Biotechnol. J.">
        <title>De novo genome assembly of the potent medicinal plant Rehmannia glutinosa using nanopore technology.</title>
        <authorList>
            <person name="Ma L."/>
            <person name="Dong C."/>
            <person name="Song C."/>
            <person name="Wang X."/>
            <person name="Zheng X."/>
            <person name="Niu Y."/>
            <person name="Chen S."/>
            <person name="Feng W."/>
        </authorList>
    </citation>
    <scope>NUCLEOTIDE SEQUENCE [LARGE SCALE GENOMIC DNA]</scope>
    <source>
        <strain evidence="2">DH-2019</strain>
    </source>
</reference>
<organism evidence="2 3">
    <name type="scientific">Rehmannia glutinosa</name>
    <name type="common">Chinese foxglove</name>
    <dbReference type="NCBI Taxonomy" id="99300"/>
    <lineage>
        <taxon>Eukaryota</taxon>
        <taxon>Viridiplantae</taxon>
        <taxon>Streptophyta</taxon>
        <taxon>Embryophyta</taxon>
        <taxon>Tracheophyta</taxon>
        <taxon>Spermatophyta</taxon>
        <taxon>Magnoliopsida</taxon>
        <taxon>eudicotyledons</taxon>
        <taxon>Gunneridae</taxon>
        <taxon>Pentapetalae</taxon>
        <taxon>asterids</taxon>
        <taxon>lamiids</taxon>
        <taxon>Lamiales</taxon>
        <taxon>Orobanchaceae</taxon>
        <taxon>Rehmannieae</taxon>
        <taxon>Rehmannia</taxon>
    </lineage>
</organism>
<keyword evidence="3" id="KW-1185">Reference proteome</keyword>
<sequence>MAGMDLHSLYEPQDRSILILQDTHRSEDVYKGDVDSIITIRHGCTPFWSFNEGLVQLHRRVVHALYIMGFYGVVRCGSMDIDYHLITALVERWRSETHTFHLPIGEATVTLQDVAIIWGLPVEGHPVIARDLGRTNLEWMEYCGEYLGFIPTSGQMRGRSHILSSALREHFAQILIHRLVPSVVDETKTPGLCSHTVE</sequence>
<comment type="caution">
    <text evidence="2">The sequence shown here is derived from an EMBL/GenBank/DDBJ whole genome shotgun (WGS) entry which is preliminary data.</text>
</comment>
<dbReference type="PANTHER" id="PTHR46033">
    <property type="entry name" value="PROTEIN MAIN-LIKE 2"/>
    <property type="match status" value="1"/>
</dbReference>
<dbReference type="EMBL" id="JABTTQ020000013">
    <property type="protein sequence ID" value="KAK6142915.1"/>
    <property type="molecule type" value="Genomic_DNA"/>
</dbReference>
<protein>
    <recommendedName>
        <fullName evidence="1">Aminotransferase-like plant mobile domain-containing protein</fullName>
    </recommendedName>
</protein>
<dbReference type="Proteomes" id="UP001318860">
    <property type="component" value="Unassembled WGS sequence"/>
</dbReference>
<dbReference type="Pfam" id="PF10536">
    <property type="entry name" value="PMD"/>
    <property type="match status" value="1"/>
</dbReference>
<name>A0ABR0W9P4_REHGL</name>
<gene>
    <name evidence="2" type="ORF">DH2020_023263</name>
</gene>
<feature type="domain" description="Aminotransferase-like plant mobile" evidence="1">
    <location>
        <begin position="69"/>
        <end position="173"/>
    </location>
</feature>
<dbReference type="InterPro" id="IPR044824">
    <property type="entry name" value="MAIN-like"/>
</dbReference>
<dbReference type="InterPro" id="IPR019557">
    <property type="entry name" value="AminoTfrase-like_pln_mobile"/>
</dbReference>
<proteinExistence type="predicted"/>
<accession>A0ABR0W9P4</accession>
<evidence type="ECO:0000313" key="3">
    <source>
        <dbReference type="Proteomes" id="UP001318860"/>
    </source>
</evidence>
<dbReference type="PANTHER" id="PTHR46033:SF8">
    <property type="entry name" value="PROTEIN MAINTENANCE OF MERISTEMS-LIKE"/>
    <property type="match status" value="1"/>
</dbReference>